<feature type="domain" description="AAA" evidence="1">
    <location>
        <begin position="20"/>
        <end position="149"/>
    </location>
</feature>
<evidence type="ECO:0000259" key="1">
    <source>
        <dbReference type="Pfam" id="PF13173"/>
    </source>
</evidence>
<dbReference type="Pfam" id="PF13635">
    <property type="entry name" value="DUF4143"/>
    <property type="match status" value="1"/>
</dbReference>
<dbReference type="GeneID" id="61924540"/>
<organism evidence="3 4">
    <name type="scientific">Clostridium innocuum</name>
    <dbReference type="NCBI Taxonomy" id="1522"/>
    <lineage>
        <taxon>Bacteria</taxon>
        <taxon>Bacillati</taxon>
        <taxon>Bacillota</taxon>
        <taxon>Clostridia</taxon>
        <taxon>Eubacteriales</taxon>
        <taxon>Clostridiaceae</taxon>
        <taxon>Clostridium</taxon>
    </lineage>
</organism>
<dbReference type="InterPro" id="IPR041682">
    <property type="entry name" value="AAA_14"/>
</dbReference>
<protein>
    <submittedName>
        <fullName evidence="3">ATP-binding protein</fullName>
    </submittedName>
</protein>
<dbReference type="InterPro" id="IPR025420">
    <property type="entry name" value="DUF4143"/>
</dbReference>
<proteinExistence type="predicted"/>
<evidence type="ECO:0000313" key="3">
    <source>
        <dbReference type="EMBL" id="QJA01524.1"/>
    </source>
</evidence>
<keyword evidence="3" id="KW-0067">ATP-binding</keyword>
<dbReference type="GO" id="GO:0005524">
    <property type="term" value="F:ATP binding"/>
    <property type="evidence" value="ECO:0007669"/>
    <property type="project" value="UniProtKB-KW"/>
</dbReference>
<dbReference type="AlphaFoldDB" id="A0AAP9MF67"/>
<dbReference type="PANTHER" id="PTHR33295:SF20">
    <property type="entry name" value="ATPASE"/>
    <property type="match status" value="1"/>
</dbReference>
<evidence type="ECO:0000313" key="4">
    <source>
        <dbReference type="Proteomes" id="UP000503330"/>
    </source>
</evidence>
<evidence type="ECO:0000259" key="2">
    <source>
        <dbReference type="Pfam" id="PF13635"/>
    </source>
</evidence>
<dbReference type="EMBL" id="CP048838">
    <property type="protein sequence ID" value="QJA01524.1"/>
    <property type="molecule type" value="Genomic_DNA"/>
</dbReference>
<dbReference type="SUPFAM" id="SSF52540">
    <property type="entry name" value="P-loop containing nucleoside triphosphate hydrolases"/>
    <property type="match status" value="1"/>
</dbReference>
<dbReference type="Proteomes" id="UP000503330">
    <property type="component" value="Chromosome"/>
</dbReference>
<sequence length="401" mass="46941">MLYRENYIQKIAGFKDMDVIKVITGLRRSGKSTIMRQVQEYYEKTGISPNQILYYNFESYEYIDLLDDKKLYMHIKNEVQHIQGCCYLFLDEIQNVKNWQKCINALQVDVRCDIYITGSNAKLLSGELATYIAGRFVEIKVFPFSFKEYAAAQKDQNREIISKVLFQEYLQYGGMPFVSYLNDKEKFKEYMSGVFSTIVLNDMISRNNVRNPLIMERVLTYAVDNIGHLISASSIVKYLKNEQLKVSIDTVISYLKMGSDALLFQKTPRGNLLGKEVLKTQEKYYICDHGFKQYLFHSNIRDIELVLENIICIEMLRRGYDVSIGEVMRKEIDFVCRKNEECLYIQVSYLMPDSATREREFAPLLLIRDNYPKYVLSMDELDFSQQGIQHKNIIDFLLAEG</sequence>
<accession>A0AAP9MF67</accession>
<feature type="domain" description="DUF4143" evidence="2">
    <location>
        <begin position="202"/>
        <end position="348"/>
    </location>
</feature>
<gene>
    <name evidence="3" type="ORF">G4D54_03345</name>
</gene>
<keyword evidence="3" id="KW-0547">Nucleotide-binding</keyword>
<name>A0AAP9MF67_CLOIN</name>
<dbReference type="PANTHER" id="PTHR33295">
    <property type="entry name" value="ATPASE"/>
    <property type="match status" value="1"/>
</dbReference>
<reference evidence="3 4" key="1">
    <citation type="submission" date="2020-02" db="EMBL/GenBank/DDBJ databases">
        <authorList>
            <person name="Kociolek L.K."/>
            <person name="Ozer E.A."/>
        </authorList>
    </citation>
    <scope>NUCLEOTIDE SEQUENCE [LARGE SCALE GENOMIC DNA]</scope>
    <source>
        <strain evidence="3 4">ATCC 14501</strain>
    </source>
</reference>
<dbReference type="InterPro" id="IPR027417">
    <property type="entry name" value="P-loop_NTPase"/>
</dbReference>
<dbReference type="Pfam" id="PF13173">
    <property type="entry name" value="AAA_14"/>
    <property type="match status" value="1"/>
</dbReference>
<dbReference type="RefSeq" id="WP_002607333.1">
    <property type="nucleotide sequence ID" value="NZ_BAAACC010000020.1"/>
</dbReference>